<evidence type="ECO:0000256" key="1">
    <source>
        <dbReference type="ARBA" id="ARBA00022679"/>
    </source>
</evidence>
<keyword evidence="8" id="KW-1185">Reference proteome</keyword>
<dbReference type="GO" id="GO:0043235">
    <property type="term" value="C:receptor complex"/>
    <property type="evidence" value="ECO:0007669"/>
    <property type="project" value="TreeGrafter"/>
</dbReference>
<sequence length="254" mass="29585">RDLLSELNLLKKLEPHPHVITLLGCITEEKENPYVIIEYVPYGDLLGYLRRSRGLHDCYYEYPEIKPATYLTSEQILTFAWQIADGMQYISSKRIIHRDLAARNVLVGENLRCKITDFGMARDIDLQDIYIPRNQGRIPVKWTAIEAMTGRMEYSTKSDVWSFGIVLYEICTIGAEPYPGISPYKIPRVLQKGYRIPKPDYFKDELYNIMLNCWETDPEIRPSFEFLCSSIRGLQKSNQNYVNVQDCLETHQSL</sequence>
<keyword evidence="3" id="KW-0418">Kinase</keyword>
<dbReference type="Gene3D" id="1.10.510.10">
    <property type="entry name" value="Transferase(Phosphotransferase) domain 1"/>
    <property type="match status" value="1"/>
</dbReference>
<evidence type="ECO:0000256" key="2">
    <source>
        <dbReference type="ARBA" id="ARBA00022741"/>
    </source>
</evidence>
<evidence type="ECO:0000313" key="8">
    <source>
        <dbReference type="Proteomes" id="UP001159428"/>
    </source>
</evidence>
<dbReference type="AlphaFoldDB" id="A0AAU9XKE3"/>
<dbReference type="EMBL" id="CALNXJ010000047">
    <property type="protein sequence ID" value="CAH3150330.1"/>
    <property type="molecule type" value="Genomic_DNA"/>
</dbReference>
<dbReference type="PIRSF" id="PIRSF000654">
    <property type="entry name" value="Integrin-linked_kinase"/>
    <property type="match status" value="1"/>
</dbReference>
<dbReference type="SMART" id="SM00219">
    <property type="entry name" value="TyrKc"/>
    <property type="match status" value="1"/>
</dbReference>
<dbReference type="InterPro" id="IPR001245">
    <property type="entry name" value="Ser-Thr/Tyr_kinase_cat_dom"/>
</dbReference>
<evidence type="ECO:0000313" key="7">
    <source>
        <dbReference type="EMBL" id="CAH3150330.1"/>
    </source>
</evidence>
<keyword evidence="2" id="KW-0547">Nucleotide-binding</keyword>
<comment type="caution">
    <text evidence="7">The sequence shown here is derived from an EMBL/GenBank/DDBJ whole genome shotgun (WGS) entry which is preliminary data.</text>
</comment>
<gene>
    <name evidence="7" type="ORF">PMEA_00024729</name>
</gene>
<dbReference type="InterPro" id="IPR011009">
    <property type="entry name" value="Kinase-like_dom_sf"/>
</dbReference>
<dbReference type="Gene3D" id="3.30.200.20">
    <property type="entry name" value="Phosphorylase Kinase, domain 1"/>
    <property type="match status" value="1"/>
</dbReference>
<feature type="non-terminal residue" evidence="7">
    <location>
        <position position="1"/>
    </location>
</feature>
<dbReference type="Pfam" id="PF07714">
    <property type="entry name" value="PK_Tyr_Ser-Thr"/>
    <property type="match status" value="1"/>
</dbReference>
<dbReference type="InterPro" id="IPR020635">
    <property type="entry name" value="Tyr_kinase_cat_dom"/>
</dbReference>
<evidence type="ECO:0000256" key="4">
    <source>
        <dbReference type="ARBA" id="ARBA00022840"/>
    </source>
</evidence>
<accession>A0AAU9XKE3</accession>
<dbReference type="PROSITE" id="PS50011">
    <property type="entry name" value="PROTEIN_KINASE_DOM"/>
    <property type="match status" value="1"/>
</dbReference>
<dbReference type="PROSITE" id="PS00109">
    <property type="entry name" value="PROTEIN_KINASE_TYR"/>
    <property type="match status" value="1"/>
</dbReference>
<evidence type="ECO:0000256" key="3">
    <source>
        <dbReference type="ARBA" id="ARBA00022777"/>
    </source>
</evidence>
<feature type="domain" description="Protein kinase" evidence="6">
    <location>
        <begin position="1"/>
        <end position="242"/>
    </location>
</feature>
<protein>
    <recommendedName>
        <fullName evidence="6">Protein kinase domain-containing protein</fullName>
    </recommendedName>
</protein>
<dbReference type="InterPro" id="IPR000719">
    <property type="entry name" value="Prot_kinase_dom"/>
</dbReference>
<dbReference type="SUPFAM" id="SSF56112">
    <property type="entry name" value="Protein kinase-like (PK-like)"/>
    <property type="match status" value="1"/>
</dbReference>
<dbReference type="Proteomes" id="UP001159428">
    <property type="component" value="Unassembled WGS sequence"/>
</dbReference>
<dbReference type="InterPro" id="IPR008266">
    <property type="entry name" value="Tyr_kinase_AS"/>
</dbReference>
<dbReference type="GO" id="GO:0007169">
    <property type="term" value="P:cell surface receptor protein tyrosine kinase signaling pathway"/>
    <property type="evidence" value="ECO:0007669"/>
    <property type="project" value="TreeGrafter"/>
</dbReference>
<reference evidence="7 8" key="1">
    <citation type="submission" date="2022-05" db="EMBL/GenBank/DDBJ databases">
        <authorList>
            <consortium name="Genoscope - CEA"/>
            <person name="William W."/>
        </authorList>
    </citation>
    <scope>NUCLEOTIDE SEQUENCE [LARGE SCALE GENOMIC DNA]</scope>
</reference>
<dbReference type="PRINTS" id="PR00109">
    <property type="entry name" value="TYRKINASE"/>
</dbReference>
<dbReference type="FunFam" id="1.10.510.10:FF:000554">
    <property type="entry name" value="Predicted protein"/>
    <property type="match status" value="1"/>
</dbReference>
<dbReference type="CDD" id="cd00192">
    <property type="entry name" value="PTKc"/>
    <property type="match status" value="1"/>
</dbReference>
<evidence type="ECO:0000256" key="5">
    <source>
        <dbReference type="ARBA" id="ARBA00023137"/>
    </source>
</evidence>
<dbReference type="PANTHER" id="PTHR24416">
    <property type="entry name" value="TYROSINE-PROTEIN KINASE RECEPTOR"/>
    <property type="match status" value="1"/>
</dbReference>
<name>A0AAU9XKE3_9CNID</name>
<organism evidence="7 8">
    <name type="scientific">Pocillopora meandrina</name>
    <dbReference type="NCBI Taxonomy" id="46732"/>
    <lineage>
        <taxon>Eukaryota</taxon>
        <taxon>Metazoa</taxon>
        <taxon>Cnidaria</taxon>
        <taxon>Anthozoa</taxon>
        <taxon>Hexacorallia</taxon>
        <taxon>Scleractinia</taxon>
        <taxon>Astrocoeniina</taxon>
        <taxon>Pocilloporidae</taxon>
        <taxon>Pocillopora</taxon>
    </lineage>
</organism>
<dbReference type="GO" id="GO:0004714">
    <property type="term" value="F:transmembrane receptor protein tyrosine kinase activity"/>
    <property type="evidence" value="ECO:0007669"/>
    <property type="project" value="TreeGrafter"/>
</dbReference>
<dbReference type="InterPro" id="IPR050122">
    <property type="entry name" value="RTK"/>
</dbReference>
<keyword evidence="1" id="KW-0808">Transferase</keyword>
<dbReference type="GO" id="GO:0005886">
    <property type="term" value="C:plasma membrane"/>
    <property type="evidence" value="ECO:0007669"/>
    <property type="project" value="TreeGrafter"/>
</dbReference>
<dbReference type="PANTHER" id="PTHR24416:SF617">
    <property type="entry name" value="RET ONCOGENE, ISOFORM A"/>
    <property type="match status" value="1"/>
</dbReference>
<evidence type="ECO:0000259" key="6">
    <source>
        <dbReference type="PROSITE" id="PS50011"/>
    </source>
</evidence>
<dbReference type="GO" id="GO:0005524">
    <property type="term" value="F:ATP binding"/>
    <property type="evidence" value="ECO:0007669"/>
    <property type="project" value="UniProtKB-KW"/>
</dbReference>
<keyword evidence="5" id="KW-0829">Tyrosine-protein kinase</keyword>
<keyword evidence="4" id="KW-0067">ATP-binding</keyword>
<proteinExistence type="predicted"/>